<sequence>MQYSSTGGTESKIVQFRSSSVASYKQLFNSNQYDEDEVPPLYCAKLWGQFKLFQQFRHSAIKLIKTNIEQMTQLKTDEDYVAQMTIKNCKNIKQFKRYEFLLEIYKNNLKCISINQTFVKKVENDTHN</sequence>
<dbReference type="RefSeq" id="WP_061855398.1">
    <property type="nucleotide sequence ID" value="NZ_BKAQ01000028.1"/>
</dbReference>
<accession>A0A2T4RG16</accession>
<dbReference type="EMBL" id="BKAQ01000028">
    <property type="protein sequence ID" value="GEP83338.1"/>
    <property type="molecule type" value="Genomic_DNA"/>
</dbReference>
<proteinExistence type="predicted"/>
<reference evidence="1 4" key="2">
    <citation type="submission" date="2019-07" db="EMBL/GenBank/DDBJ databases">
        <title>Whole genome shotgun sequence of Staphylococcus kloosii NBRC 109624.</title>
        <authorList>
            <person name="Hosoyama A."/>
            <person name="Uohara A."/>
            <person name="Ohji S."/>
            <person name="Ichikawa N."/>
        </authorList>
    </citation>
    <scope>NUCLEOTIDE SEQUENCE [LARGE SCALE GENOMIC DNA]</scope>
    <source>
        <strain evidence="1 4">NBRC 109624</strain>
    </source>
</reference>
<accession>A0A151A7D1</accession>
<dbReference type="GeneID" id="69906184"/>
<dbReference type="Proteomes" id="UP000321040">
    <property type="component" value="Unassembled WGS sequence"/>
</dbReference>
<comment type="caution">
    <text evidence="2">The sequence shown here is derived from an EMBL/GenBank/DDBJ whole genome shotgun (WGS) entry which is preliminary data.</text>
</comment>
<dbReference type="AlphaFoldDB" id="A0A151A7D1"/>
<reference evidence="2 3" key="1">
    <citation type="submission" date="2016-02" db="EMBL/GenBank/DDBJ databases">
        <title>Draft genome sequence of hydrocarbon degrading Staphylococcus saprophyticus Strain CNV2, isolated from crude-oil contaminated soil from Noonmati Oil Refinery, Guwahati, Assam, India.</title>
        <authorList>
            <person name="Mukherjee A."/>
            <person name="Chettri B."/>
            <person name="Langpoklakpam J."/>
            <person name="Singh A.K."/>
            <person name="Chattopadhyay D.J."/>
        </authorList>
    </citation>
    <scope>NUCLEOTIDE SEQUENCE [LARGE SCALE GENOMIC DNA]</scope>
    <source>
        <strain evidence="2 3">CNV2</strain>
    </source>
</reference>
<evidence type="ECO:0000313" key="2">
    <source>
        <dbReference type="EMBL" id="KYH15256.1"/>
    </source>
</evidence>
<dbReference type="EMBL" id="LUGM01000002">
    <property type="protein sequence ID" value="KYH15256.1"/>
    <property type="molecule type" value="Genomic_DNA"/>
</dbReference>
<evidence type="ECO:0000313" key="4">
    <source>
        <dbReference type="Proteomes" id="UP000321040"/>
    </source>
</evidence>
<organism evidence="2 3">
    <name type="scientific">Staphylococcus kloosii</name>
    <dbReference type="NCBI Taxonomy" id="29384"/>
    <lineage>
        <taxon>Bacteria</taxon>
        <taxon>Bacillati</taxon>
        <taxon>Bacillota</taxon>
        <taxon>Bacilli</taxon>
        <taxon>Bacillales</taxon>
        <taxon>Staphylococcaceae</taxon>
        <taxon>Staphylococcus</taxon>
    </lineage>
</organism>
<dbReference type="Proteomes" id="UP000075418">
    <property type="component" value="Unassembled WGS sequence"/>
</dbReference>
<protein>
    <submittedName>
        <fullName evidence="1">Protein VraC</fullName>
    </submittedName>
</protein>
<name>A0A151A7D1_9STAP</name>
<dbReference type="KEGG" id="skl:C7J89_12585"/>
<dbReference type="OrthoDB" id="2407806at2"/>
<keyword evidence="4" id="KW-1185">Reference proteome</keyword>
<gene>
    <name evidence="2" type="ORF">A0131_10825</name>
    <name evidence="1" type="ORF">SKL01_25160</name>
</gene>
<evidence type="ECO:0000313" key="3">
    <source>
        <dbReference type="Proteomes" id="UP000075418"/>
    </source>
</evidence>
<evidence type="ECO:0000313" key="1">
    <source>
        <dbReference type="EMBL" id="GEP83338.1"/>
    </source>
</evidence>